<evidence type="ECO:0000313" key="4">
    <source>
        <dbReference type="Proteomes" id="UP001597124"/>
    </source>
</evidence>
<dbReference type="Pfam" id="PF07969">
    <property type="entry name" value="Amidohydro_3"/>
    <property type="match status" value="1"/>
</dbReference>
<feature type="signal peptide" evidence="1">
    <location>
        <begin position="1"/>
        <end position="26"/>
    </location>
</feature>
<name>A0ABW3C470_SPHXN</name>
<dbReference type="InterPro" id="IPR050378">
    <property type="entry name" value="Metallo-dep_Hydrolases_sf"/>
</dbReference>
<gene>
    <name evidence="3" type="ORF">ACFQ00_09355</name>
</gene>
<dbReference type="EMBL" id="JBHTIK010000005">
    <property type="protein sequence ID" value="MFD0848527.1"/>
    <property type="molecule type" value="Genomic_DNA"/>
</dbReference>
<protein>
    <submittedName>
        <fullName evidence="3">Amidohydrolase family protein</fullName>
    </submittedName>
</protein>
<keyword evidence="1" id="KW-0732">Signal</keyword>
<proteinExistence type="predicted"/>
<dbReference type="PANTHER" id="PTHR11647:SF1">
    <property type="entry name" value="COLLAPSIN RESPONSE MEDIATOR PROTEIN"/>
    <property type="match status" value="1"/>
</dbReference>
<dbReference type="RefSeq" id="WP_381489414.1">
    <property type="nucleotide sequence ID" value="NZ_JBHTIK010000005.1"/>
</dbReference>
<dbReference type="Gene3D" id="3.20.20.140">
    <property type="entry name" value="Metal-dependent hydrolases"/>
    <property type="match status" value="2"/>
</dbReference>
<dbReference type="SUPFAM" id="SSF51338">
    <property type="entry name" value="Composite domain of metallo-dependent hydrolases"/>
    <property type="match status" value="1"/>
</dbReference>
<dbReference type="InterPro" id="IPR011059">
    <property type="entry name" value="Metal-dep_hydrolase_composite"/>
</dbReference>
<dbReference type="Gene3D" id="2.30.40.10">
    <property type="entry name" value="Urease, subunit C, domain 1"/>
    <property type="match status" value="2"/>
</dbReference>
<dbReference type="InterPro" id="IPR013108">
    <property type="entry name" value="Amidohydro_3"/>
</dbReference>
<dbReference type="Proteomes" id="UP001597124">
    <property type="component" value="Unassembled WGS sequence"/>
</dbReference>
<feature type="chain" id="PRO_5045497236" evidence="1">
    <location>
        <begin position="27"/>
        <end position="529"/>
    </location>
</feature>
<reference evidence="4" key="1">
    <citation type="journal article" date="2019" name="Int. J. Syst. Evol. Microbiol.">
        <title>The Global Catalogue of Microorganisms (GCM) 10K type strain sequencing project: providing services to taxonomists for standard genome sequencing and annotation.</title>
        <authorList>
            <consortium name="The Broad Institute Genomics Platform"/>
            <consortium name="The Broad Institute Genome Sequencing Center for Infectious Disease"/>
            <person name="Wu L."/>
            <person name="Ma J."/>
        </authorList>
    </citation>
    <scope>NUCLEOTIDE SEQUENCE [LARGE SCALE GENOMIC DNA]</scope>
    <source>
        <strain evidence="4">CCUG 52537</strain>
    </source>
</reference>
<sequence length="529" mass="55342">MDVRKLKRRVCAAMAATALMATPLLAASAAEADLVLKGGTIYSGDAAPFVGDIAITGDRISYVGKKAPGGARRVIDAKGLIVAPGFIDTHTHVDSMITGDDATERLVLPFLMQGVTTAFIGNDGYGDPDTAKVLGSAAVRPVGINYAAYVGFGAVRTKIVGQDDRAPTAAELSEMKALVASAMCDGALGFSTGLFYAPQSFAKQDEVVALAKEAAVRGGIYDSHIRDESSYTIGLSAAIDEAITVGREAGLPAHIAHIKALGVDVHGQAPAIIAKIEAARAAGQIVHADQYPWSASGTGLSASLLPRWAEDGGRDAMLKRFDEPETLARLRPEMHENLRRRGGAVSLLITSGPDDLVGKTLEAIAKESGAEPIDAAIAILRRAPVGIASFNQSEADIAAFMKLPWVMTSSDGSIGHPRLYGSYARKYETYVKTNKVIPLRDFIERSTALPADAFSLQDRGTLKPGAFADVIAFDPATYAPRADFAQPALFAKGVRTVIVNGKVVVEDGAPTGVAAGRGLPRTSKAEACA</sequence>
<keyword evidence="4" id="KW-1185">Reference proteome</keyword>
<evidence type="ECO:0000256" key="1">
    <source>
        <dbReference type="SAM" id="SignalP"/>
    </source>
</evidence>
<organism evidence="3 4">
    <name type="scientific">Sphingosinicella xenopeptidilytica</name>
    <dbReference type="NCBI Taxonomy" id="364098"/>
    <lineage>
        <taxon>Bacteria</taxon>
        <taxon>Pseudomonadati</taxon>
        <taxon>Pseudomonadota</taxon>
        <taxon>Alphaproteobacteria</taxon>
        <taxon>Sphingomonadales</taxon>
        <taxon>Sphingosinicellaceae</taxon>
        <taxon>Sphingosinicella</taxon>
    </lineage>
</organism>
<dbReference type="SUPFAM" id="SSF51556">
    <property type="entry name" value="Metallo-dependent hydrolases"/>
    <property type="match status" value="1"/>
</dbReference>
<accession>A0ABW3C470</accession>
<evidence type="ECO:0000259" key="2">
    <source>
        <dbReference type="Pfam" id="PF07969"/>
    </source>
</evidence>
<feature type="domain" description="Amidohydrolase 3" evidence="2">
    <location>
        <begin position="73"/>
        <end position="505"/>
    </location>
</feature>
<dbReference type="InterPro" id="IPR023100">
    <property type="entry name" value="D-aminoacylase_insert_dom_sf"/>
</dbReference>
<comment type="caution">
    <text evidence="3">The sequence shown here is derived from an EMBL/GenBank/DDBJ whole genome shotgun (WGS) entry which is preliminary data.</text>
</comment>
<dbReference type="PANTHER" id="PTHR11647">
    <property type="entry name" value="HYDRANTOINASE/DIHYDROPYRIMIDINASE FAMILY MEMBER"/>
    <property type="match status" value="1"/>
</dbReference>
<dbReference type="InterPro" id="IPR032466">
    <property type="entry name" value="Metal_Hydrolase"/>
</dbReference>
<dbReference type="Gene3D" id="3.30.1490.130">
    <property type="entry name" value="D-aminoacylase. Domain 3"/>
    <property type="match status" value="1"/>
</dbReference>
<evidence type="ECO:0000313" key="3">
    <source>
        <dbReference type="EMBL" id="MFD0848527.1"/>
    </source>
</evidence>